<dbReference type="EMBL" id="JARXVH010000013">
    <property type="protein sequence ID" value="MDH6219626.1"/>
    <property type="molecule type" value="Genomic_DNA"/>
</dbReference>
<comment type="caution">
    <text evidence="1">The sequence shown here is derived from an EMBL/GenBank/DDBJ whole genome shotgun (WGS) entry which is preliminary data.</text>
</comment>
<gene>
    <name evidence="1" type="ORF">M2283_006965</name>
</gene>
<organism evidence="1 2">
    <name type="scientific">Streptomyces pseudovenezuelae</name>
    <dbReference type="NCBI Taxonomy" id="67350"/>
    <lineage>
        <taxon>Bacteria</taxon>
        <taxon>Bacillati</taxon>
        <taxon>Actinomycetota</taxon>
        <taxon>Actinomycetes</taxon>
        <taxon>Kitasatosporales</taxon>
        <taxon>Streptomycetaceae</taxon>
        <taxon>Streptomyces</taxon>
        <taxon>Streptomyces aurantiacus group</taxon>
    </lineage>
</organism>
<name>A0ABT6LVA4_9ACTN</name>
<dbReference type="Proteomes" id="UP001160499">
    <property type="component" value="Unassembled WGS sequence"/>
</dbReference>
<proteinExistence type="predicted"/>
<sequence>MITDQAAETWDRDLDHVFTTTGHHFGRVEPRRRLRDYWIPHLGERFSAMVELVAGRAQVCEVEGRPRHTYLGMLMTRTSPRAGRLAGSVACAFILAGTLTSAAVAQPAGSDSTARAAASNCLRDQVATTHFWCNNRAGIRVEWDGETVGYLNSTTNWFTCRYEGDLTGGGGPHPRRWIYTLADSPHRAHGGWGFVKDSEVYDETNPLPPC</sequence>
<dbReference type="RefSeq" id="WP_280880432.1">
    <property type="nucleotide sequence ID" value="NZ_JARXVH010000013.1"/>
</dbReference>
<reference evidence="1 2" key="1">
    <citation type="submission" date="2023-04" db="EMBL/GenBank/DDBJ databases">
        <title>Forest soil microbial communities from Buena Vista Peninsula, Colon Province, Panama.</title>
        <authorList>
            <person name="Bouskill N."/>
        </authorList>
    </citation>
    <scope>NUCLEOTIDE SEQUENCE [LARGE SCALE GENOMIC DNA]</scope>
    <source>
        <strain evidence="1 2">GGS1</strain>
    </source>
</reference>
<protein>
    <submittedName>
        <fullName evidence="1">Uncharacterized protein</fullName>
    </submittedName>
</protein>
<evidence type="ECO:0000313" key="1">
    <source>
        <dbReference type="EMBL" id="MDH6219626.1"/>
    </source>
</evidence>
<accession>A0ABT6LVA4</accession>
<keyword evidence="2" id="KW-1185">Reference proteome</keyword>
<evidence type="ECO:0000313" key="2">
    <source>
        <dbReference type="Proteomes" id="UP001160499"/>
    </source>
</evidence>